<evidence type="ECO:0000313" key="1">
    <source>
        <dbReference type="EMBL" id="EYB90749.1"/>
    </source>
</evidence>
<name>A0A016SKA1_9BILA</name>
<sequence length="72" mass="8183">MDPENLRRKPTQYWLKLGSNYDGRKKALTALRTTRAAWAVKIRQAIGRALNDVRQYDEAEAQDELLPGPVGT</sequence>
<reference evidence="2" key="1">
    <citation type="journal article" date="2015" name="Nat. Genet.">
        <title>The genome and transcriptome of the zoonotic hookworm Ancylostoma ceylanicum identify infection-specific gene families.</title>
        <authorList>
            <person name="Schwarz E.M."/>
            <person name="Hu Y."/>
            <person name="Antoshechkin I."/>
            <person name="Miller M.M."/>
            <person name="Sternberg P.W."/>
            <person name="Aroian R.V."/>
        </authorList>
    </citation>
    <scope>NUCLEOTIDE SEQUENCE</scope>
    <source>
        <strain evidence="2">HY135</strain>
    </source>
</reference>
<dbReference type="AlphaFoldDB" id="A0A016SKA1"/>
<gene>
    <name evidence="1" type="primary">Acey_s0214.g2314</name>
    <name evidence="1" type="ORF">Y032_0214g2314</name>
</gene>
<comment type="caution">
    <text evidence="1">The sequence shown here is derived from an EMBL/GenBank/DDBJ whole genome shotgun (WGS) entry which is preliminary data.</text>
</comment>
<accession>A0A016SKA1</accession>
<dbReference type="EMBL" id="JARK01001550">
    <property type="protein sequence ID" value="EYB90749.1"/>
    <property type="molecule type" value="Genomic_DNA"/>
</dbReference>
<protein>
    <submittedName>
        <fullName evidence="1">Uncharacterized protein</fullName>
    </submittedName>
</protein>
<keyword evidence="2" id="KW-1185">Reference proteome</keyword>
<evidence type="ECO:0000313" key="2">
    <source>
        <dbReference type="Proteomes" id="UP000024635"/>
    </source>
</evidence>
<organism evidence="1 2">
    <name type="scientific">Ancylostoma ceylanicum</name>
    <dbReference type="NCBI Taxonomy" id="53326"/>
    <lineage>
        <taxon>Eukaryota</taxon>
        <taxon>Metazoa</taxon>
        <taxon>Ecdysozoa</taxon>
        <taxon>Nematoda</taxon>
        <taxon>Chromadorea</taxon>
        <taxon>Rhabditida</taxon>
        <taxon>Rhabditina</taxon>
        <taxon>Rhabditomorpha</taxon>
        <taxon>Strongyloidea</taxon>
        <taxon>Ancylostomatidae</taxon>
        <taxon>Ancylostomatinae</taxon>
        <taxon>Ancylostoma</taxon>
    </lineage>
</organism>
<proteinExistence type="predicted"/>
<dbReference type="Proteomes" id="UP000024635">
    <property type="component" value="Unassembled WGS sequence"/>
</dbReference>